<dbReference type="EMBL" id="FNZR01000001">
    <property type="protein sequence ID" value="SEK26337.1"/>
    <property type="molecule type" value="Genomic_DNA"/>
</dbReference>
<dbReference type="OrthoDB" id="9771991at2"/>
<evidence type="ECO:0000313" key="2">
    <source>
        <dbReference type="EMBL" id="SEK26337.1"/>
    </source>
</evidence>
<proteinExistence type="predicted"/>
<keyword evidence="3" id="KW-1185">Reference proteome</keyword>
<dbReference type="Proteomes" id="UP000198916">
    <property type="component" value="Unassembled WGS sequence"/>
</dbReference>
<organism evidence="2 3">
    <name type="scientific">Parapedobacter koreensis</name>
    <dbReference type="NCBI Taxonomy" id="332977"/>
    <lineage>
        <taxon>Bacteria</taxon>
        <taxon>Pseudomonadati</taxon>
        <taxon>Bacteroidota</taxon>
        <taxon>Sphingobacteriia</taxon>
        <taxon>Sphingobacteriales</taxon>
        <taxon>Sphingobacteriaceae</taxon>
        <taxon>Parapedobacter</taxon>
    </lineage>
</organism>
<name>A0A1H7FM73_9SPHI</name>
<evidence type="ECO:0008006" key="4">
    <source>
        <dbReference type="Google" id="ProtNLM"/>
    </source>
</evidence>
<protein>
    <recommendedName>
        <fullName evidence="4">Short chain amide porin</fullName>
    </recommendedName>
</protein>
<accession>A0A1H7FM73</accession>
<feature type="signal peptide" evidence="1">
    <location>
        <begin position="1"/>
        <end position="26"/>
    </location>
</feature>
<evidence type="ECO:0000256" key="1">
    <source>
        <dbReference type="SAM" id="SignalP"/>
    </source>
</evidence>
<reference evidence="3" key="1">
    <citation type="submission" date="2016-10" db="EMBL/GenBank/DDBJ databases">
        <authorList>
            <person name="Varghese N."/>
            <person name="Submissions S."/>
        </authorList>
    </citation>
    <scope>NUCLEOTIDE SEQUENCE [LARGE SCALE GENOMIC DNA]</scope>
    <source>
        <strain evidence="3">Jip14</strain>
    </source>
</reference>
<dbReference type="STRING" id="332977.SAMN05421740_101378"/>
<gene>
    <name evidence="2" type="ORF">SAMN05421740_101378</name>
</gene>
<evidence type="ECO:0000313" key="3">
    <source>
        <dbReference type="Proteomes" id="UP000198916"/>
    </source>
</evidence>
<keyword evidence="1" id="KW-0732">Signal</keyword>
<dbReference type="AlphaFoldDB" id="A0A1H7FM73"/>
<dbReference type="RefSeq" id="WP_090602320.1">
    <property type="nucleotide sequence ID" value="NZ_FNZR01000001.1"/>
</dbReference>
<feature type="chain" id="PRO_5011651291" description="Short chain amide porin" evidence="1">
    <location>
        <begin position="27"/>
        <end position="442"/>
    </location>
</feature>
<sequence>MKSYIQRAKWMAFALVLLFNASVSHGQAYKDGKFWLNDDGSHYFKLTLLSQVWLRSTDLNPGSTINGYAKDHYTDIGIRRARVQAYGQLTDRVFIYTQVGMNNFNFLSDRKAGFFIHDILGEYAAVKGRLSFGMGLTAWNGLTRFAAPSVATILGVDAPLFEQTTNDVTDQFLRKLSLYAKGKLGRLDYRLVMSSPMDVHKAAGYSDAISTRSNFSPLPAKMQWQGYFKWDFLDKEDNTTPYSAGSYYGTKKVFNVGVGFQFQPDAMWHAGATGDTVLTDMKHVAVDAFYDVPLQGAGGPSISAYATYIHFDHGPGYIRQQAVMNPANGTTMAGNAFSGGGNGYPSFGTGDLVYAQVGYKFKENLIGSTTLMPYASAQFANYDRLNDNMLFWDAGINWLLKGTTSKLTLAYQNRPVYETAANGNGERSGHKGTALLQYQVFF</sequence>